<dbReference type="SUPFAM" id="SSF51161">
    <property type="entry name" value="Trimeric LpxA-like enzymes"/>
    <property type="match status" value="1"/>
</dbReference>
<gene>
    <name evidence="2" type="ORF">DP114_11490</name>
</gene>
<feature type="compositionally biased region" description="Low complexity" evidence="1">
    <location>
        <begin position="162"/>
        <end position="180"/>
    </location>
</feature>
<dbReference type="AlphaFoldDB" id="A0A856ME92"/>
<dbReference type="KEGG" id="bsen:DP114_11490"/>
<name>A0A856ME92_9CYAN</name>
<proteinExistence type="predicted"/>
<dbReference type="Proteomes" id="UP000503129">
    <property type="component" value="Chromosome"/>
</dbReference>
<dbReference type="GO" id="GO:0043886">
    <property type="term" value="F:structural constituent of carboxysome shell"/>
    <property type="evidence" value="ECO:0007669"/>
    <property type="project" value="UniProtKB-ARBA"/>
</dbReference>
<protein>
    <submittedName>
        <fullName evidence="2">Transferase</fullName>
    </submittedName>
</protein>
<evidence type="ECO:0000313" key="3">
    <source>
        <dbReference type="Proteomes" id="UP000503129"/>
    </source>
</evidence>
<feature type="compositionally biased region" description="Basic and acidic residues" evidence="1">
    <location>
        <begin position="152"/>
        <end position="161"/>
    </location>
</feature>
<dbReference type="EMBL" id="CP030118">
    <property type="protein sequence ID" value="QDL08439.1"/>
    <property type="molecule type" value="Genomic_DNA"/>
</dbReference>
<dbReference type="GO" id="GO:0016740">
    <property type="term" value="F:transferase activity"/>
    <property type="evidence" value="ECO:0007669"/>
    <property type="project" value="UniProtKB-KW"/>
</dbReference>
<evidence type="ECO:0000256" key="1">
    <source>
        <dbReference type="SAM" id="MobiDB-lite"/>
    </source>
</evidence>
<organism evidence="2 3">
    <name type="scientific">Brasilonema sennae CENA114</name>
    <dbReference type="NCBI Taxonomy" id="415709"/>
    <lineage>
        <taxon>Bacteria</taxon>
        <taxon>Bacillati</taxon>
        <taxon>Cyanobacteriota</taxon>
        <taxon>Cyanophyceae</taxon>
        <taxon>Nostocales</taxon>
        <taxon>Scytonemataceae</taxon>
        <taxon>Brasilonema</taxon>
        <taxon>Bromeliae group (in: Brasilonema)</taxon>
    </lineage>
</organism>
<reference evidence="2 3" key="1">
    <citation type="submission" date="2018-06" db="EMBL/GenBank/DDBJ databases">
        <title>Comparative genomics of Brasilonema spp. strains.</title>
        <authorList>
            <person name="Alvarenga D.O."/>
            <person name="Fiore M.F."/>
            <person name="Varani A.M."/>
        </authorList>
    </citation>
    <scope>NUCLEOTIDE SEQUENCE [LARGE SCALE GENOMIC DNA]</scope>
    <source>
        <strain evidence="2 3">CENA114</strain>
    </source>
</reference>
<dbReference type="Gene3D" id="2.160.10.10">
    <property type="entry name" value="Hexapeptide repeat proteins"/>
    <property type="match status" value="1"/>
</dbReference>
<keyword evidence="2" id="KW-0808">Transferase</keyword>
<feature type="region of interest" description="Disordered" evidence="1">
    <location>
        <begin position="114"/>
        <end position="182"/>
    </location>
</feature>
<dbReference type="InterPro" id="IPR011004">
    <property type="entry name" value="Trimer_LpxA-like_sf"/>
</dbReference>
<keyword evidence="3" id="KW-1185">Reference proteome</keyword>
<feature type="compositionally biased region" description="Polar residues" evidence="1">
    <location>
        <begin position="135"/>
        <end position="150"/>
    </location>
</feature>
<sequence>MSVPPLRPSYDFDSYISGEVIIHPSAVLAPGVILQAAPNSKIIIGSGVCVGMGSILQVHEGTLEVEAGANLGAGLLMVGKGRIGANACIGAATTIFNCSVDPGQVLPAGSVLGDTSRRISESPTQTEQTTQESSITNPTFSTTESENGTGRQKGEAGKEESSAISPSSSSLSPPVSTQDSQISTYIYGQQSIQKLLVTLFPHKQSLNKPISDGEPE</sequence>
<feature type="compositionally biased region" description="Low complexity" evidence="1">
    <location>
        <begin position="121"/>
        <end position="134"/>
    </location>
</feature>
<accession>A0A856ME92</accession>
<dbReference type="RefSeq" id="WP_171976126.1">
    <property type="nucleotide sequence ID" value="NZ_CAWOXK010000001.1"/>
</dbReference>
<dbReference type="GO" id="GO:0031470">
    <property type="term" value="C:carboxysome"/>
    <property type="evidence" value="ECO:0007669"/>
    <property type="project" value="UniProtKB-ARBA"/>
</dbReference>
<evidence type="ECO:0000313" key="2">
    <source>
        <dbReference type="EMBL" id="QDL08439.1"/>
    </source>
</evidence>